<keyword evidence="3" id="KW-1185">Reference proteome</keyword>
<organism evidence="2 3">
    <name type="scientific">Rhodotorula diobovata</name>
    <dbReference type="NCBI Taxonomy" id="5288"/>
    <lineage>
        <taxon>Eukaryota</taxon>
        <taxon>Fungi</taxon>
        <taxon>Dikarya</taxon>
        <taxon>Basidiomycota</taxon>
        <taxon>Pucciniomycotina</taxon>
        <taxon>Microbotryomycetes</taxon>
        <taxon>Sporidiobolales</taxon>
        <taxon>Sporidiobolaceae</taxon>
        <taxon>Rhodotorula</taxon>
    </lineage>
</organism>
<evidence type="ECO:0000256" key="1">
    <source>
        <dbReference type="SAM" id="MobiDB-lite"/>
    </source>
</evidence>
<dbReference type="AlphaFoldDB" id="A0A5C5G2Z3"/>
<dbReference type="OrthoDB" id="2504279at2759"/>
<protein>
    <submittedName>
        <fullName evidence="2">Uncharacterized protein</fullName>
    </submittedName>
</protein>
<evidence type="ECO:0000313" key="2">
    <source>
        <dbReference type="EMBL" id="TNY22714.1"/>
    </source>
</evidence>
<name>A0A5C5G2Z3_9BASI</name>
<dbReference type="EMBL" id="SOZI01000021">
    <property type="protein sequence ID" value="TNY22714.1"/>
    <property type="molecule type" value="Genomic_DNA"/>
</dbReference>
<comment type="caution">
    <text evidence="2">The sequence shown here is derived from an EMBL/GenBank/DDBJ whole genome shotgun (WGS) entry which is preliminary data.</text>
</comment>
<sequence length="212" mass="22653">MAVSLDPSPLPPAAPTTLLATLRAYTRLLETRRALQAELDSALSSFLSGLGTPLPSSGDALAAPSPSSPSSDAPPPEGAPRSTCAIEAIRPPSQPELEQALQIGFGGLVELKEEARVLRGLLGDKWGREDLQGVVGRIEGWESERMRATLERDQMRRLETLQPELDFASSVAEKNALRDSLAAQVQEEVQEIHAEIAELTAAETEGQEAAPQ</sequence>
<accession>A0A5C5G2Z3</accession>
<feature type="region of interest" description="Disordered" evidence="1">
    <location>
        <begin position="57"/>
        <end position="83"/>
    </location>
</feature>
<gene>
    <name evidence="2" type="ORF">DMC30DRAFT_124630</name>
</gene>
<reference evidence="2 3" key="1">
    <citation type="submission" date="2019-03" db="EMBL/GenBank/DDBJ databases">
        <title>Rhodosporidium diobovatum UCD-FST 08-225 genome sequencing, assembly, and annotation.</title>
        <authorList>
            <person name="Fakankun I.U."/>
            <person name="Fristensky B."/>
            <person name="Levin D.B."/>
        </authorList>
    </citation>
    <scope>NUCLEOTIDE SEQUENCE [LARGE SCALE GENOMIC DNA]</scope>
    <source>
        <strain evidence="2 3">UCD-FST 08-225</strain>
    </source>
</reference>
<proteinExistence type="predicted"/>
<feature type="compositionally biased region" description="Low complexity" evidence="1">
    <location>
        <begin position="57"/>
        <end position="71"/>
    </location>
</feature>
<dbReference type="Proteomes" id="UP000311382">
    <property type="component" value="Unassembled WGS sequence"/>
</dbReference>
<evidence type="ECO:0000313" key="3">
    <source>
        <dbReference type="Proteomes" id="UP000311382"/>
    </source>
</evidence>